<feature type="domain" description="AbiJ-NTD3" evidence="2">
    <location>
        <begin position="97"/>
        <end position="263"/>
    </location>
</feature>
<evidence type="ECO:0008006" key="5">
    <source>
        <dbReference type="Google" id="ProtNLM"/>
    </source>
</evidence>
<dbReference type="InterPro" id="IPR026001">
    <property type="entry name" value="Abi-like_C"/>
</dbReference>
<evidence type="ECO:0000313" key="4">
    <source>
        <dbReference type="Proteomes" id="UP001152604"/>
    </source>
</evidence>
<dbReference type="Pfam" id="PF18860">
    <property type="entry name" value="AbiJ_NTD3"/>
    <property type="match status" value="1"/>
</dbReference>
<evidence type="ECO:0000259" key="1">
    <source>
        <dbReference type="Pfam" id="PF14355"/>
    </source>
</evidence>
<dbReference type="RefSeq" id="WP_254027900.1">
    <property type="nucleotide sequence ID" value="NZ_CAKXZS010000058.1"/>
</dbReference>
<dbReference type="Proteomes" id="UP001152604">
    <property type="component" value="Unassembled WGS sequence"/>
</dbReference>
<comment type="caution">
    <text evidence="3">The sequence shown here is derived from an EMBL/GenBank/DDBJ whole genome shotgun (WGS) entry which is preliminary data.</text>
</comment>
<dbReference type="Pfam" id="PF14355">
    <property type="entry name" value="Abi_C"/>
    <property type="match status" value="1"/>
</dbReference>
<dbReference type="EMBL" id="CAKXZS010000058">
    <property type="protein sequence ID" value="CAH2407301.1"/>
    <property type="molecule type" value="Genomic_DNA"/>
</dbReference>
<dbReference type="InterPro" id="IPR041427">
    <property type="entry name" value="AbiJ-NTD3"/>
</dbReference>
<proteinExistence type="predicted"/>
<name>A0ABM9EDA7_9HYPH</name>
<feature type="domain" description="Abortive infection protein-like C-terminal" evidence="1">
    <location>
        <begin position="307"/>
        <end position="383"/>
    </location>
</feature>
<evidence type="ECO:0000313" key="3">
    <source>
        <dbReference type="EMBL" id="CAH2407301.1"/>
    </source>
</evidence>
<accession>A0ABM9EDA7</accession>
<keyword evidence="4" id="KW-1185">Reference proteome</keyword>
<sequence>MKLRITPEETRRLRQAVAHAISGFKAYDVPGLCTRLGLSEGDSDEAYRSKFTYASKRLAGVSAEQVIEVAKLILAEVEDFDLQEFVALITERGSPPVTELTRRRIASGLEGHPLCTEIDEIDLLRRVWPIGSMLSKFNDSRNWEDFGTHTLETDIIRHTVANSDWSQKDLLTALDFFTCSRDQVFRFLQSLVDPVVQTPDRQAEVVALLNKHLQPDGYALKVVRRLSGSPVYEVRAASIGAPADAAISAVLAEFDPDHVHQRWEMAMDRRSSDPAGAITLARTLLEDVCKWILSEASETFADDEELPALYRKLAKTLKIAPDDYTEKVFKQILGGCQSIVESLGALRNRLGDAHSQGPLRARPQARHAELAVNLSGSMATFLVSTWRERQRQSRAD</sequence>
<protein>
    <recommendedName>
        <fullName evidence="5">Abortive infection protein-like C-terminal domain-containing protein</fullName>
    </recommendedName>
</protein>
<organism evidence="3 4">
    <name type="scientific">Mesorhizobium ventifaucium</name>
    <dbReference type="NCBI Taxonomy" id="666020"/>
    <lineage>
        <taxon>Bacteria</taxon>
        <taxon>Pseudomonadati</taxon>
        <taxon>Pseudomonadota</taxon>
        <taxon>Alphaproteobacteria</taxon>
        <taxon>Hyphomicrobiales</taxon>
        <taxon>Phyllobacteriaceae</taxon>
        <taxon>Mesorhizobium</taxon>
    </lineage>
</organism>
<gene>
    <name evidence="3" type="ORF">MES4922_610010</name>
</gene>
<reference evidence="3" key="1">
    <citation type="submission" date="2022-03" db="EMBL/GenBank/DDBJ databases">
        <authorList>
            <person name="Brunel B."/>
        </authorList>
    </citation>
    <scope>NUCLEOTIDE SEQUENCE</scope>
    <source>
        <strain evidence="3">STM4922sample</strain>
    </source>
</reference>
<evidence type="ECO:0000259" key="2">
    <source>
        <dbReference type="Pfam" id="PF18860"/>
    </source>
</evidence>